<dbReference type="Proteomes" id="UP000789405">
    <property type="component" value="Unassembled WGS sequence"/>
</dbReference>
<feature type="non-terminal residue" evidence="1">
    <location>
        <position position="91"/>
    </location>
</feature>
<proteinExistence type="predicted"/>
<evidence type="ECO:0000313" key="1">
    <source>
        <dbReference type="EMBL" id="CAG8726283.1"/>
    </source>
</evidence>
<name>A0A9N9ND17_9GLOM</name>
<sequence>MAKYVYKYRDDKIYFTNNSDDNHNILNQINDTINKSLDITKNKPEKEFFTKNKLIKLNEINNNSILVNNNQNILSRSNLDISSSVSDDMLL</sequence>
<dbReference type="EMBL" id="CAJVPY010011344">
    <property type="protein sequence ID" value="CAG8726283.1"/>
    <property type="molecule type" value="Genomic_DNA"/>
</dbReference>
<evidence type="ECO:0000313" key="2">
    <source>
        <dbReference type="Proteomes" id="UP000789405"/>
    </source>
</evidence>
<accession>A0A9N9ND17</accession>
<reference evidence="1" key="1">
    <citation type="submission" date="2021-06" db="EMBL/GenBank/DDBJ databases">
        <authorList>
            <person name="Kallberg Y."/>
            <person name="Tangrot J."/>
            <person name="Rosling A."/>
        </authorList>
    </citation>
    <scope>NUCLEOTIDE SEQUENCE</scope>
    <source>
        <strain evidence="1">MA453B</strain>
    </source>
</reference>
<keyword evidence="2" id="KW-1185">Reference proteome</keyword>
<gene>
    <name evidence="1" type="ORF">DERYTH_LOCUS14745</name>
</gene>
<protein>
    <submittedName>
        <fullName evidence="1">22456_t:CDS:1</fullName>
    </submittedName>
</protein>
<feature type="non-terminal residue" evidence="1">
    <location>
        <position position="1"/>
    </location>
</feature>
<dbReference type="AlphaFoldDB" id="A0A9N9ND17"/>
<organism evidence="1 2">
    <name type="scientific">Dentiscutata erythropus</name>
    <dbReference type="NCBI Taxonomy" id="1348616"/>
    <lineage>
        <taxon>Eukaryota</taxon>
        <taxon>Fungi</taxon>
        <taxon>Fungi incertae sedis</taxon>
        <taxon>Mucoromycota</taxon>
        <taxon>Glomeromycotina</taxon>
        <taxon>Glomeromycetes</taxon>
        <taxon>Diversisporales</taxon>
        <taxon>Gigasporaceae</taxon>
        <taxon>Dentiscutata</taxon>
    </lineage>
</organism>
<comment type="caution">
    <text evidence="1">The sequence shown here is derived from an EMBL/GenBank/DDBJ whole genome shotgun (WGS) entry which is preliminary data.</text>
</comment>